<feature type="region of interest" description="Disordered" evidence="3">
    <location>
        <begin position="723"/>
        <end position="753"/>
    </location>
</feature>
<dbReference type="GO" id="GO:0000981">
    <property type="term" value="F:DNA-binding transcription factor activity, RNA polymerase II-specific"/>
    <property type="evidence" value="ECO:0007669"/>
    <property type="project" value="InterPro"/>
</dbReference>
<feature type="region of interest" description="Disordered" evidence="3">
    <location>
        <begin position="228"/>
        <end position="257"/>
    </location>
</feature>
<dbReference type="VEuPathDB" id="FungiDB:SPSK_02957"/>
<dbReference type="Gene3D" id="4.10.240.10">
    <property type="entry name" value="Zn(2)-C6 fungal-type DNA-binding domain"/>
    <property type="match status" value="1"/>
</dbReference>
<dbReference type="GO" id="GO:0008270">
    <property type="term" value="F:zinc ion binding"/>
    <property type="evidence" value="ECO:0007669"/>
    <property type="project" value="InterPro"/>
</dbReference>
<dbReference type="OrthoDB" id="271595at2759"/>
<dbReference type="Pfam" id="PF04082">
    <property type="entry name" value="Fungal_trans"/>
    <property type="match status" value="1"/>
</dbReference>
<dbReference type="Proteomes" id="UP000033710">
    <property type="component" value="Unassembled WGS sequence"/>
</dbReference>
<evidence type="ECO:0000256" key="3">
    <source>
        <dbReference type="SAM" id="MobiDB-lite"/>
    </source>
</evidence>
<dbReference type="PROSITE" id="PS50048">
    <property type="entry name" value="ZN2_CY6_FUNGAL_2"/>
    <property type="match status" value="1"/>
</dbReference>
<name>A0A0F2LXD2_SPOSC</name>
<reference evidence="5 6" key="2">
    <citation type="journal article" date="2015" name="Eukaryot. Cell">
        <title>Asexual propagation of a virulent clone complex in a human and feline outbreak of sporotrichosis.</title>
        <authorList>
            <person name="Teixeira Mde M."/>
            <person name="Rodrigues A.M."/>
            <person name="Tsui C.K."/>
            <person name="de Almeida L.G."/>
            <person name="Van Diepeningen A.D."/>
            <person name="van den Ende B.G."/>
            <person name="Fernandes G.F."/>
            <person name="Kano R."/>
            <person name="Hamelin R.C."/>
            <person name="Lopes-Bezerra L.M."/>
            <person name="Vasconcelos A.T."/>
            <person name="de Hoog S."/>
            <person name="de Camargo Z.P."/>
            <person name="Felipe M.S."/>
        </authorList>
    </citation>
    <scope>NUCLEOTIDE SEQUENCE [LARGE SCALE GENOMIC DNA]</scope>
    <source>
        <strain evidence="5 6">1099-18</strain>
    </source>
</reference>
<dbReference type="SMART" id="SM00066">
    <property type="entry name" value="GAL4"/>
    <property type="match status" value="1"/>
</dbReference>
<dbReference type="RefSeq" id="XP_016584799.1">
    <property type="nucleotide sequence ID" value="XM_016729803.1"/>
</dbReference>
<dbReference type="EMBL" id="AXCR01000010">
    <property type="protein sequence ID" value="KJR82123.1"/>
    <property type="molecule type" value="Genomic_DNA"/>
</dbReference>
<dbReference type="CDD" id="cd12148">
    <property type="entry name" value="fungal_TF_MHR"/>
    <property type="match status" value="1"/>
</dbReference>
<feature type="domain" description="Zn(2)-C6 fungal-type" evidence="4">
    <location>
        <begin position="328"/>
        <end position="357"/>
    </location>
</feature>
<organism evidence="5 6">
    <name type="scientific">Sporothrix schenckii 1099-18</name>
    <dbReference type="NCBI Taxonomy" id="1397361"/>
    <lineage>
        <taxon>Eukaryota</taxon>
        <taxon>Fungi</taxon>
        <taxon>Dikarya</taxon>
        <taxon>Ascomycota</taxon>
        <taxon>Pezizomycotina</taxon>
        <taxon>Sordariomycetes</taxon>
        <taxon>Sordariomycetidae</taxon>
        <taxon>Ophiostomatales</taxon>
        <taxon>Ophiostomataceae</taxon>
        <taxon>Sporothrix</taxon>
    </lineage>
</organism>
<comment type="caution">
    <text evidence="5">The sequence shown here is derived from an EMBL/GenBank/DDBJ whole genome shotgun (WGS) entry which is preliminary data.</text>
</comment>
<dbReference type="InterPro" id="IPR050797">
    <property type="entry name" value="Carb_Metab_Trans_Reg"/>
</dbReference>
<evidence type="ECO:0000256" key="1">
    <source>
        <dbReference type="ARBA" id="ARBA00022723"/>
    </source>
</evidence>
<keyword evidence="1" id="KW-0479">Metal-binding</keyword>
<feature type="compositionally biased region" description="Low complexity" evidence="3">
    <location>
        <begin position="385"/>
        <end position="406"/>
    </location>
</feature>
<evidence type="ECO:0000313" key="6">
    <source>
        <dbReference type="Proteomes" id="UP000033710"/>
    </source>
</evidence>
<dbReference type="InterPro" id="IPR036864">
    <property type="entry name" value="Zn2-C6_fun-type_DNA-bd_sf"/>
</dbReference>
<evidence type="ECO:0000259" key="4">
    <source>
        <dbReference type="PROSITE" id="PS50048"/>
    </source>
</evidence>
<feature type="region of interest" description="Disordered" evidence="3">
    <location>
        <begin position="385"/>
        <end position="431"/>
    </location>
</feature>
<evidence type="ECO:0000256" key="2">
    <source>
        <dbReference type="ARBA" id="ARBA00023242"/>
    </source>
</evidence>
<proteinExistence type="predicted"/>
<dbReference type="KEGG" id="ssck:SPSK_02957"/>
<dbReference type="PANTHER" id="PTHR31668:SF29">
    <property type="entry name" value="ZN(2)-C6 FUNGAL-TYPE DOMAIN-CONTAINING PROTEIN"/>
    <property type="match status" value="1"/>
</dbReference>
<dbReference type="GO" id="GO:0003677">
    <property type="term" value="F:DNA binding"/>
    <property type="evidence" value="ECO:0007669"/>
    <property type="project" value="InterPro"/>
</dbReference>
<dbReference type="PROSITE" id="PS00463">
    <property type="entry name" value="ZN2_CY6_FUNGAL_1"/>
    <property type="match status" value="1"/>
</dbReference>
<feature type="compositionally biased region" description="Low complexity" evidence="3">
    <location>
        <begin position="979"/>
        <end position="995"/>
    </location>
</feature>
<protein>
    <recommendedName>
        <fullName evidence="4">Zn(2)-C6 fungal-type domain-containing protein</fullName>
    </recommendedName>
</protein>
<dbReference type="GO" id="GO:0006351">
    <property type="term" value="P:DNA-templated transcription"/>
    <property type="evidence" value="ECO:0007669"/>
    <property type="project" value="InterPro"/>
</dbReference>
<sequence length="1151" mass="124078">MSPLSDGNLGFHALIRSFLTILAIRSFRVDSVHCPPSFPSHHVPSALSLLHANHARFSILQHRSSCVLRSLTSPGKTPPHCRSPAVCGQQWTEFSIAHFILLLFSIPLSATPPASTTARLRRPLAHVLDQGLYSVKLLELLSFAATAAALATLQRPGWLQPIIPFPFCFLLLFLLLTQNTPAICQHRDNIVTASPANAGPGKHSFLLSRFFSLDTGYRPLHAVSLAPTPSAEHTHKHTPTPNSQRIGVGSHRPSPGAALPTKADYVGACATTMKTEDGGIDDLLPSLPPPPPPPSPQAGAKAVLYTNDAAESAQTQNGPGQALPKRTVCDHCRRRRIRCDGQLPCQPCVNASLACKRDHVPLKRGPKRGRGRVINELRERYSIEQNASAAMTNQNTNTANNINSNNKHSRESSSDLVNGIDMSVPSTPAPPSDISWQNVSSDPRHAVEPRGAFSSEHYRPTTRSYMYLMPRCVNLYYEHIYPIMPLPYMPAVRNMVNRSPAGLAELTFSDRNFLYALCALTCFHMSGQNITADAPHPSWECAGRFFLDECISARQSYDFFNDASLNAVISSFWLSTSFFEINQSRKSWVYLREALTLAQEIALHDDASYAGLDAAEKLCRQRTFWQLFVTERSFAILRSKPITLKKTPSLPTTRHPYEAPEIHSGFRQLISSYTPLDESFVNAWNEGSDPRVTAATYLTLQAILAVRPPFLAKAKSEIVTVTHGLSTASHTPEDRSPTGHEAPPPSPSSPAEFSAGLNAALRTSGVAGGDDAEIKQENEPETTDIQKADLLITQQWLRLIVWQSSFRQQLLSWTAPDESMRFAFPLTIAARTAAVIQSLPPQAIEVHGMGIFEKIFEIGTWSMNVLQACDMASASGNNVAGGGAAMGMDFAGASDMGVLGVGRMSFSVDPLEFFVRTLSASPNSRTQYAERLLMFANERTGGGMRMALSPSLSSPSSPELLPAAPAHWSHDEITAAAGTATTAAAATTTEAAGPPTSLPTVTDATGRGNVGTVLGEVGDDFHIIPSMNHNHHFASTTVPNGQAVPFAFDASALDSAAFEVGPVAYDGNSLDGVVYDGTVSPTGVSVGGGSYGSIHGGSIHEGISRNHSYGSFTEELQAGTDYSVFLPSGAQSPIENNGFAGFDLSRTNLAS</sequence>
<dbReference type="AlphaFoldDB" id="A0A0F2LXD2"/>
<dbReference type="InterPro" id="IPR001138">
    <property type="entry name" value="Zn2Cys6_DnaBD"/>
</dbReference>
<feature type="region of interest" description="Disordered" evidence="3">
    <location>
        <begin position="979"/>
        <end position="1007"/>
    </location>
</feature>
<dbReference type="InterPro" id="IPR007219">
    <property type="entry name" value="XnlR_reg_dom"/>
</dbReference>
<dbReference type="SUPFAM" id="SSF57701">
    <property type="entry name" value="Zn2/Cys6 DNA-binding domain"/>
    <property type="match status" value="1"/>
</dbReference>
<dbReference type="CDD" id="cd00067">
    <property type="entry name" value="GAL4"/>
    <property type="match status" value="1"/>
</dbReference>
<dbReference type="PANTHER" id="PTHR31668">
    <property type="entry name" value="GLUCOSE TRANSPORT TRANSCRIPTION REGULATOR RGT1-RELATED-RELATED"/>
    <property type="match status" value="1"/>
</dbReference>
<dbReference type="Pfam" id="PF00172">
    <property type="entry name" value="Zn_clus"/>
    <property type="match status" value="1"/>
</dbReference>
<gene>
    <name evidence="5" type="ORF">SPSK_02957</name>
</gene>
<accession>A0A0F2LXD2</accession>
<dbReference type="GeneID" id="27665080"/>
<evidence type="ECO:0000313" key="5">
    <source>
        <dbReference type="EMBL" id="KJR82123.1"/>
    </source>
</evidence>
<reference evidence="5 6" key="1">
    <citation type="journal article" date="2014" name="BMC Genomics">
        <title>Comparative genomics of the major fungal agents of human and animal Sporotrichosis: Sporothrix schenckii and Sporothrix brasiliensis.</title>
        <authorList>
            <person name="Teixeira M.M."/>
            <person name="de Almeida L.G."/>
            <person name="Kubitschek-Barreira P."/>
            <person name="Alves F.L."/>
            <person name="Kioshima E.S."/>
            <person name="Abadio A.K."/>
            <person name="Fernandes L."/>
            <person name="Derengowski L.S."/>
            <person name="Ferreira K.S."/>
            <person name="Souza R.C."/>
            <person name="Ruiz J.C."/>
            <person name="de Andrade N.C."/>
            <person name="Paes H.C."/>
            <person name="Nicola A.M."/>
            <person name="Albuquerque P."/>
            <person name="Gerber A.L."/>
            <person name="Martins V.P."/>
            <person name="Peconick L.D."/>
            <person name="Neto A.V."/>
            <person name="Chaucanez C.B."/>
            <person name="Silva P.A."/>
            <person name="Cunha O.L."/>
            <person name="de Oliveira F.F."/>
            <person name="dos Santos T.C."/>
            <person name="Barros A.L."/>
            <person name="Soares M.A."/>
            <person name="de Oliveira L.M."/>
            <person name="Marini M.M."/>
            <person name="Villalobos-Duno H."/>
            <person name="Cunha M.M."/>
            <person name="de Hoog S."/>
            <person name="da Silveira J.F."/>
            <person name="Henrissat B."/>
            <person name="Nino-Vega G.A."/>
            <person name="Cisalpino P.S."/>
            <person name="Mora-Montes H.M."/>
            <person name="Almeida S.R."/>
            <person name="Stajich J.E."/>
            <person name="Lopes-Bezerra L.M."/>
            <person name="Vasconcelos A.T."/>
            <person name="Felipe M.S."/>
        </authorList>
    </citation>
    <scope>NUCLEOTIDE SEQUENCE [LARGE SCALE GENOMIC DNA]</scope>
    <source>
        <strain evidence="5 6">1099-18</strain>
    </source>
</reference>
<keyword evidence="2" id="KW-0539">Nucleus</keyword>